<accession>A0AAD1YA10</accession>
<evidence type="ECO:0000313" key="8">
    <source>
        <dbReference type="EMBL" id="CAI2387025.1"/>
    </source>
</evidence>
<dbReference type="Gene3D" id="2.40.50.140">
    <property type="entry name" value="Nucleic acid-binding proteins"/>
    <property type="match status" value="3"/>
</dbReference>
<evidence type="ECO:0000256" key="1">
    <source>
        <dbReference type="ARBA" id="ARBA00005690"/>
    </source>
</evidence>
<dbReference type="Pfam" id="PF01336">
    <property type="entry name" value="tRNA_anti-codon"/>
    <property type="match status" value="1"/>
</dbReference>
<dbReference type="Proteomes" id="UP001295684">
    <property type="component" value="Unassembled WGS sequence"/>
</dbReference>
<keyword evidence="9" id="KW-1185">Reference proteome</keyword>
<evidence type="ECO:0000259" key="6">
    <source>
        <dbReference type="Pfam" id="PF01336"/>
    </source>
</evidence>
<sequence length="645" mass="74157">MTKLTFNCIHKVLNGNDSDLNDGIIVQFLSVHSTTPEDKIYCKGTISCGNLSVTSVIRGSCAKESQNKYGAYEIKPYDIVKFNKWNAKKVISKDSKPKFFIILSGPYKILKTGLSTSIGDPKNYYDFQSNSEIPDPDPKNCVYLSSPLIKEETKDTFESPKITRRSRIKMDGSVSQDANDDYMPIKAISCANNDWIILAKVTKKTPIREYSNDRGPGKLFNIELTDGFGTQIQATAFNRAADKWFAKIEEGKIYCISNCAVRISNKKWTSIKNDYCLYISETSTIYLSEDQTIDIADIQICRTTIESVFNSSEGMSLDFVCIPVEDYGTREILLKSGESKKLRTLLVVDESKIDKMEEDQVLGIEVQIWGSNPENVNVELGKLLIIKRCRSTSFRDSKRISCSEDYEFYYFKDVKHLREMLQVFKWYKIITEGDQDIKSRIHNISSESSPGNSGSTPIRMIIQAEAENLEFYFCYVNLELIRSDERAVYEACPQCKKKVVKTLEGKYACERCETDFEEPKYTYMLSFKISDGFTKDNAEGTKWCNCFGEQGQTLMGKITAKEYYDKFHTDFDEKDELNCSVQLRELGKENLYKRYKMLIKKSETEFQGELRNRYTALKIFKEKVTVENGYYLNLLKEYQEEEEGC</sequence>
<keyword evidence="3" id="KW-0863">Zinc-finger</keyword>
<evidence type="ECO:0000256" key="2">
    <source>
        <dbReference type="ARBA" id="ARBA00022723"/>
    </source>
</evidence>
<dbReference type="GO" id="GO:0008270">
    <property type="term" value="F:zinc ion binding"/>
    <property type="evidence" value="ECO:0007669"/>
    <property type="project" value="UniProtKB-KW"/>
</dbReference>
<dbReference type="InterPro" id="IPR047192">
    <property type="entry name" value="Euk_RPA1_DBD_C"/>
</dbReference>
<dbReference type="PANTHER" id="PTHR47165">
    <property type="entry name" value="OS03G0429900 PROTEIN"/>
    <property type="match status" value="1"/>
</dbReference>
<feature type="domain" description="OB" evidence="6">
    <location>
        <begin position="199"/>
        <end position="267"/>
    </location>
</feature>
<keyword evidence="2" id="KW-0479">Metal-binding</keyword>
<dbReference type="InterPro" id="IPR013955">
    <property type="entry name" value="Rep_factor-A_C"/>
</dbReference>
<dbReference type="InterPro" id="IPR012340">
    <property type="entry name" value="NA-bd_OB-fold"/>
</dbReference>
<dbReference type="FunFam" id="2.40.50.140:FF:000041">
    <property type="entry name" value="Replication protein A subunit"/>
    <property type="match status" value="1"/>
</dbReference>
<protein>
    <submittedName>
        <fullName evidence="8">Uncharacterized protein</fullName>
    </submittedName>
</protein>
<comment type="caution">
    <text evidence="8">The sequence shown here is derived from an EMBL/GenBank/DDBJ whole genome shotgun (WGS) entry which is preliminary data.</text>
</comment>
<name>A0AAD1YA10_EUPCR</name>
<keyword evidence="4" id="KW-0862">Zinc</keyword>
<dbReference type="EMBL" id="CAMPGE010029544">
    <property type="protein sequence ID" value="CAI2387025.1"/>
    <property type="molecule type" value="Genomic_DNA"/>
</dbReference>
<reference evidence="8" key="1">
    <citation type="submission" date="2023-07" db="EMBL/GenBank/DDBJ databases">
        <authorList>
            <consortium name="AG Swart"/>
            <person name="Singh M."/>
            <person name="Singh A."/>
            <person name="Seah K."/>
            <person name="Emmerich C."/>
        </authorList>
    </citation>
    <scope>NUCLEOTIDE SEQUENCE</scope>
    <source>
        <strain evidence="8">DP1</strain>
    </source>
</reference>
<proteinExistence type="inferred from homology"/>
<dbReference type="CDD" id="cd04476">
    <property type="entry name" value="RPA1_DBD_C"/>
    <property type="match status" value="1"/>
</dbReference>
<dbReference type="InterPro" id="IPR004365">
    <property type="entry name" value="NA-bd_OB_tRNA"/>
</dbReference>
<dbReference type="PANTHER" id="PTHR47165:SF4">
    <property type="entry name" value="OS03G0429900 PROTEIN"/>
    <property type="match status" value="1"/>
</dbReference>
<dbReference type="CDD" id="cd04474">
    <property type="entry name" value="RPA1_DBD_A"/>
    <property type="match status" value="1"/>
</dbReference>
<dbReference type="Pfam" id="PF08646">
    <property type="entry name" value="Rep_fac-A_C"/>
    <property type="match status" value="1"/>
</dbReference>
<feature type="domain" description="Replication factor A C-terminal" evidence="7">
    <location>
        <begin position="478"/>
        <end position="621"/>
    </location>
</feature>
<evidence type="ECO:0000256" key="4">
    <source>
        <dbReference type="ARBA" id="ARBA00022833"/>
    </source>
</evidence>
<organism evidence="8 9">
    <name type="scientific">Euplotes crassus</name>
    <dbReference type="NCBI Taxonomy" id="5936"/>
    <lineage>
        <taxon>Eukaryota</taxon>
        <taxon>Sar</taxon>
        <taxon>Alveolata</taxon>
        <taxon>Ciliophora</taxon>
        <taxon>Intramacronucleata</taxon>
        <taxon>Spirotrichea</taxon>
        <taxon>Hypotrichia</taxon>
        <taxon>Euplotida</taxon>
        <taxon>Euplotidae</taxon>
        <taxon>Moneuplotes</taxon>
    </lineage>
</organism>
<dbReference type="GO" id="GO:0003677">
    <property type="term" value="F:DNA binding"/>
    <property type="evidence" value="ECO:0007669"/>
    <property type="project" value="UniProtKB-KW"/>
</dbReference>
<dbReference type="SUPFAM" id="SSF50249">
    <property type="entry name" value="Nucleic acid-binding proteins"/>
    <property type="match status" value="3"/>
</dbReference>
<keyword evidence="5" id="KW-0238">DNA-binding</keyword>
<comment type="similarity">
    <text evidence="1">Belongs to the replication factor A protein 1 family.</text>
</comment>
<gene>
    <name evidence="8" type="ORF">ECRASSUSDP1_LOCUS28652</name>
</gene>
<evidence type="ECO:0000256" key="3">
    <source>
        <dbReference type="ARBA" id="ARBA00022771"/>
    </source>
</evidence>
<evidence type="ECO:0000259" key="7">
    <source>
        <dbReference type="Pfam" id="PF08646"/>
    </source>
</evidence>
<evidence type="ECO:0000256" key="5">
    <source>
        <dbReference type="ARBA" id="ARBA00023125"/>
    </source>
</evidence>
<dbReference type="AlphaFoldDB" id="A0AAD1YA10"/>
<evidence type="ECO:0000313" key="9">
    <source>
        <dbReference type="Proteomes" id="UP001295684"/>
    </source>
</evidence>